<dbReference type="Proteomes" id="UP000799771">
    <property type="component" value="Unassembled WGS sequence"/>
</dbReference>
<dbReference type="OrthoDB" id="5429634at2759"/>
<keyword evidence="1" id="KW-1133">Transmembrane helix</keyword>
<evidence type="ECO:0000313" key="3">
    <source>
        <dbReference type="EMBL" id="KAF2126203.1"/>
    </source>
</evidence>
<dbReference type="PANTHER" id="PTHR35395:SF1">
    <property type="entry name" value="DUF6536 DOMAIN-CONTAINING PROTEIN"/>
    <property type="match status" value="1"/>
</dbReference>
<reference evidence="3" key="1">
    <citation type="journal article" date="2020" name="Stud. Mycol.">
        <title>101 Dothideomycetes genomes: a test case for predicting lifestyles and emergence of pathogens.</title>
        <authorList>
            <person name="Haridas S."/>
            <person name="Albert R."/>
            <person name="Binder M."/>
            <person name="Bloem J."/>
            <person name="Labutti K."/>
            <person name="Salamov A."/>
            <person name="Andreopoulos B."/>
            <person name="Baker S."/>
            <person name="Barry K."/>
            <person name="Bills G."/>
            <person name="Bluhm B."/>
            <person name="Cannon C."/>
            <person name="Castanera R."/>
            <person name="Culley D."/>
            <person name="Daum C."/>
            <person name="Ezra D."/>
            <person name="Gonzalez J."/>
            <person name="Henrissat B."/>
            <person name="Kuo A."/>
            <person name="Liang C."/>
            <person name="Lipzen A."/>
            <person name="Lutzoni F."/>
            <person name="Magnuson J."/>
            <person name="Mondo S."/>
            <person name="Nolan M."/>
            <person name="Ohm R."/>
            <person name="Pangilinan J."/>
            <person name="Park H.-J."/>
            <person name="Ramirez L."/>
            <person name="Alfaro M."/>
            <person name="Sun H."/>
            <person name="Tritt A."/>
            <person name="Yoshinaga Y."/>
            <person name="Zwiers L.-H."/>
            <person name="Turgeon B."/>
            <person name="Goodwin S."/>
            <person name="Spatafora J."/>
            <person name="Crous P."/>
            <person name="Grigoriev I."/>
        </authorList>
    </citation>
    <scope>NUCLEOTIDE SEQUENCE</scope>
    <source>
        <strain evidence="3">CBS 119687</strain>
    </source>
</reference>
<keyword evidence="1" id="KW-0812">Transmembrane</keyword>
<feature type="transmembrane region" description="Helical" evidence="1">
    <location>
        <begin position="33"/>
        <end position="54"/>
    </location>
</feature>
<dbReference type="Pfam" id="PF20163">
    <property type="entry name" value="DUF6536"/>
    <property type="match status" value="1"/>
</dbReference>
<feature type="transmembrane region" description="Helical" evidence="1">
    <location>
        <begin position="93"/>
        <end position="110"/>
    </location>
</feature>
<feature type="transmembrane region" description="Helical" evidence="1">
    <location>
        <begin position="592"/>
        <end position="618"/>
    </location>
</feature>
<organism evidence="3 4">
    <name type="scientific">Dothidotthia symphoricarpi CBS 119687</name>
    <dbReference type="NCBI Taxonomy" id="1392245"/>
    <lineage>
        <taxon>Eukaryota</taxon>
        <taxon>Fungi</taxon>
        <taxon>Dikarya</taxon>
        <taxon>Ascomycota</taxon>
        <taxon>Pezizomycotina</taxon>
        <taxon>Dothideomycetes</taxon>
        <taxon>Pleosporomycetidae</taxon>
        <taxon>Pleosporales</taxon>
        <taxon>Dothidotthiaceae</taxon>
        <taxon>Dothidotthia</taxon>
    </lineage>
</organism>
<keyword evidence="4" id="KW-1185">Reference proteome</keyword>
<dbReference type="RefSeq" id="XP_033520595.1">
    <property type="nucleotide sequence ID" value="XM_033670798.1"/>
</dbReference>
<feature type="transmembrane region" description="Helical" evidence="1">
    <location>
        <begin position="638"/>
        <end position="658"/>
    </location>
</feature>
<feature type="transmembrane region" description="Helical" evidence="1">
    <location>
        <begin position="475"/>
        <end position="497"/>
    </location>
</feature>
<accession>A0A6A6A4W0</accession>
<dbReference type="AlphaFoldDB" id="A0A6A6A4W0"/>
<name>A0A6A6A4W0_9PLEO</name>
<keyword evidence="1" id="KW-0472">Membrane</keyword>
<evidence type="ECO:0000256" key="1">
    <source>
        <dbReference type="SAM" id="Phobius"/>
    </source>
</evidence>
<dbReference type="EMBL" id="ML977514">
    <property type="protein sequence ID" value="KAF2126203.1"/>
    <property type="molecule type" value="Genomic_DNA"/>
</dbReference>
<protein>
    <recommendedName>
        <fullName evidence="2">DUF6536 domain-containing protein</fullName>
    </recommendedName>
</protein>
<feature type="transmembrane region" description="Helical" evidence="1">
    <location>
        <begin position="540"/>
        <end position="558"/>
    </location>
</feature>
<evidence type="ECO:0000313" key="4">
    <source>
        <dbReference type="Proteomes" id="UP000799771"/>
    </source>
</evidence>
<evidence type="ECO:0000259" key="2">
    <source>
        <dbReference type="Pfam" id="PF20163"/>
    </source>
</evidence>
<dbReference type="PANTHER" id="PTHR35395">
    <property type="entry name" value="DUF6536 DOMAIN-CONTAINING PROTEIN"/>
    <property type="match status" value="1"/>
</dbReference>
<feature type="domain" description="DUF6536" evidence="2">
    <location>
        <begin position="2"/>
        <end position="131"/>
    </location>
</feature>
<proteinExistence type="predicted"/>
<sequence>MTVWVWKNPGNATEGYLGTLYMGNCARTRKINVWIHLIINIISTLLLSASNYCMQVLSAPSRKELARAHAQRYWLQIGIPSLRNLRHIGWDRVVLWALLLLSSAPLHLLFNSVVFTSLQANEYVVIPTMDDWLHGGVYNTSSFVDIDAKQSADVIDKMSPYRPNLNDTITLSTSGTRDRYKNISTVDCFNAYNDQYLSSVGHVYLVQDDPVVWRNRSWYPEFKQYTEYPKTTRATGNFTWINLNQPPPWNETVNSTLWGTRPYTVTKPHDYDLITGYHSTSYEERNYSTTEWAYAPDGMKALDLLDEASYTLPFFSLPDTYPSNGWRCSSHVAHNCSIDNQFEVPQDRSKWEPYGRPIKYCMVEQVEEVCRLRFSFPIAIAVIISNIIKALCVAFMLIKYRNHEAVVTLGDAIAHYLDQPDTETRGRCLQTRELLETEWSWESAHGIRKDETDIKPVKFKPDSHRWSKAPPPGRWFLTYVAYIITIILGVVCSILSLKDMPSNAGKLWKIGFGIIQSNNLLSFRRSLMASVLIANSPQAALSYLYLAFNALCTSMLIAREWSTYTHKRKPLRVTSPVGQQRSTYWLNVPFRYAIPMTLVSLLFHWLASQSIFMVHIMITDAQTRNISGQITTCGYSPMAIILTTAIGSMIAVGGLAIGNLRYPAGIPLASSCSAAISAACHPPSSDVDASLYPVQWGVVASEKQDPDGEEPVGHCSFSSGPVEYPTAGRLYA</sequence>
<feature type="transmembrane region" description="Helical" evidence="1">
    <location>
        <begin position="374"/>
        <end position="398"/>
    </location>
</feature>
<dbReference type="InterPro" id="IPR046623">
    <property type="entry name" value="DUF6536"/>
</dbReference>
<gene>
    <name evidence="3" type="ORF">P153DRAFT_388946</name>
</gene>
<dbReference type="GeneID" id="54411230"/>